<dbReference type="Proteomes" id="UP000237000">
    <property type="component" value="Unassembled WGS sequence"/>
</dbReference>
<dbReference type="EMBL" id="JXTC01000657">
    <property type="protein sequence ID" value="PON41602.1"/>
    <property type="molecule type" value="Genomic_DNA"/>
</dbReference>
<accession>A0A2P5AYG7</accession>
<sequence length="116" mass="13400">MPEHGACQPAHPNHHSCTITYTRYSTTKRAHNPTDQEANKVYEHTEWHHARTARYEKAKAYNKSRDSPQRVLVHALALALCPHTAPSTTPTLRRYSTPHNPSFRTEHVEKISWHVD</sequence>
<proteinExistence type="predicted"/>
<dbReference type="InParanoid" id="A0A2P5AYG7"/>
<evidence type="ECO:0000313" key="1">
    <source>
        <dbReference type="EMBL" id="PON41602.1"/>
    </source>
</evidence>
<comment type="caution">
    <text evidence="1">The sequence shown here is derived from an EMBL/GenBank/DDBJ whole genome shotgun (WGS) entry which is preliminary data.</text>
</comment>
<keyword evidence="2" id="KW-1185">Reference proteome</keyword>
<name>A0A2P5AYG7_TREOI</name>
<gene>
    <name evidence="1" type="ORF">TorRG33x02_337740</name>
</gene>
<dbReference type="AlphaFoldDB" id="A0A2P5AYG7"/>
<evidence type="ECO:0000313" key="2">
    <source>
        <dbReference type="Proteomes" id="UP000237000"/>
    </source>
</evidence>
<organism evidence="1 2">
    <name type="scientific">Trema orientale</name>
    <name type="common">Charcoal tree</name>
    <name type="synonym">Celtis orientalis</name>
    <dbReference type="NCBI Taxonomy" id="63057"/>
    <lineage>
        <taxon>Eukaryota</taxon>
        <taxon>Viridiplantae</taxon>
        <taxon>Streptophyta</taxon>
        <taxon>Embryophyta</taxon>
        <taxon>Tracheophyta</taxon>
        <taxon>Spermatophyta</taxon>
        <taxon>Magnoliopsida</taxon>
        <taxon>eudicotyledons</taxon>
        <taxon>Gunneridae</taxon>
        <taxon>Pentapetalae</taxon>
        <taxon>rosids</taxon>
        <taxon>fabids</taxon>
        <taxon>Rosales</taxon>
        <taxon>Cannabaceae</taxon>
        <taxon>Trema</taxon>
    </lineage>
</organism>
<protein>
    <submittedName>
        <fullName evidence="1">Uncharacterized protein</fullName>
    </submittedName>
</protein>
<reference evidence="2" key="1">
    <citation type="submission" date="2016-06" db="EMBL/GenBank/DDBJ databases">
        <title>Parallel loss of symbiosis genes in relatives of nitrogen-fixing non-legume Parasponia.</title>
        <authorList>
            <person name="Van Velzen R."/>
            <person name="Holmer R."/>
            <person name="Bu F."/>
            <person name="Rutten L."/>
            <person name="Van Zeijl A."/>
            <person name="Liu W."/>
            <person name="Santuari L."/>
            <person name="Cao Q."/>
            <person name="Sharma T."/>
            <person name="Shen D."/>
            <person name="Roswanjaya Y."/>
            <person name="Wardhani T."/>
            <person name="Kalhor M.S."/>
            <person name="Jansen J."/>
            <person name="Van den Hoogen J."/>
            <person name="Gungor B."/>
            <person name="Hartog M."/>
            <person name="Hontelez J."/>
            <person name="Verver J."/>
            <person name="Yang W.-C."/>
            <person name="Schijlen E."/>
            <person name="Repin R."/>
            <person name="Schilthuizen M."/>
            <person name="Schranz E."/>
            <person name="Heidstra R."/>
            <person name="Miyata K."/>
            <person name="Fedorova E."/>
            <person name="Kohlen W."/>
            <person name="Bisseling T."/>
            <person name="Smit S."/>
            <person name="Geurts R."/>
        </authorList>
    </citation>
    <scope>NUCLEOTIDE SEQUENCE [LARGE SCALE GENOMIC DNA]</scope>
    <source>
        <strain evidence="2">cv. RG33-2</strain>
    </source>
</reference>